<accession>A0A316YYF4</accession>
<feature type="signal peptide" evidence="2">
    <location>
        <begin position="1"/>
        <end position="23"/>
    </location>
</feature>
<keyword evidence="2" id="KW-0732">Signal</keyword>
<protein>
    <submittedName>
        <fullName evidence="3">Uncharacterized protein</fullName>
    </submittedName>
</protein>
<sequence>MKLTLFNLLALGCWLTFAVHALAAGRQPGIYSPWESPQHPPSSWDHTKNDDRHVIADHTGAKDKGKGIASGSRRRDAGARSPPPSHEALFPTNRFFMNEFGAGPDAPDVNTLAQWNFEDDCSYDPNYPIRGRDSTLGEWSGFSLYDQSRVPNAWPGNHDDPRSQHLPSSDYQDAQYTTSYQASGVPRTESKSHQYSPDHSPSLVSKGILLKAPPSWYISVVDNPFGAIEERSMFKESALSSFVSEWAIQKRNQLALDRESDQLDFMRLDRSTGKWVMKENYAASDASEITRPTAEWFSVYANPNPVEAFKKRRMNCANDMRKKRKKAAEKRRQGH</sequence>
<name>A0A316YYF4_9BASI</name>
<feature type="region of interest" description="Disordered" evidence="1">
    <location>
        <begin position="150"/>
        <end position="201"/>
    </location>
</feature>
<proteinExistence type="predicted"/>
<dbReference type="GeneID" id="37041818"/>
<keyword evidence="4" id="KW-1185">Reference proteome</keyword>
<dbReference type="InParanoid" id="A0A316YYF4"/>
<evidence type="ECO:0000256" key="2">
    <source>
        <dbReference type="SAM" id="SignalP"/>
    </source>
</evidence>
<evidence type="ECO:0000256" key="1">
    <source>
        <dbReference type="SAM" id="MobiDB-lite"/>
    </source>
</evidence>
<feature type="compositionally biased region" description="Polar residues" evidence="1">
    <location>
        <begin position="165"/>
        <end position="182"/>
    </location>
</feature>
<dbReference type="AlphaFoldDB" id="A0A316YYF4"/>
<feature type="region of interest" description="Disordered" evidence="1">
    <location>
        <begin position="57"/>
        <end position="88"/>
    </location>
</feature>
<dbReference type="RefSeq" id="XP_025381477.1">
    <property type="nucleotide sequence ID" value="XM_025519902.1"/>
</dbReference>
<reference evidence="3 4" key="1">
    <citation type="journal article" date="2018" name="Mol. Biol. Evol.">
        <title>Broad Genomic Sampling Reveals a Smut Pathogenic Ancestry of the Fungal Clade Ustilaginomycotina.</title>
        <authorList>
            <person name="Kijpornyongpan T."/>
            <person name="Mondo S.J."/>
            <person name="Barry K."/>
            <person name="Sandor L."/>
            <person name="Lee J."/>
            <person name="Lipzen A."/>
            <person name="Pangilinan J."/>
            <person name="LaButti K."/>
            <person name="Hainaut M."/>
            <person name="Henrissat B."/>
            <person name="Grigoriev I.V."/>
            <person name="Spatafora J.W."/>
            <person name="Aime M.C."/>
        </authorList>
    </citation>
    <scope>NUCLEOTIDE SEQUENCE [LARGE SCALE GENOMIC DNA]</scope>
    <source>
        <strain evidence="3 4">MCA 4198</strain>
    </source>
</reference>
<evidence type="ECO:0000313" key="4">
    <source>
        <dbReference type="Proteomes" id="UP000245768"/>
    </source>
</evidence>
<gene>
    <name evidence="3" type="ORF">FA10DRAFT_258391</name>
</gene>
<dbReference type="EMBL" id="KZ819634">
    <property type="protein sequence ID" value="PWN94279.1"/>
    <property type="molecule type" value="Genomic_DNA"/>
</dbReference>
<dbReference type="Proteomes" id="UP000245768">
    <property type="component" value="Unassembled WGS sequence"/>
</dbReference>
<evidence type="ECO:0000313" key="3">
    <source>
        <dbReference type="EMBL" id="PWN94279.1"/>
    </source>
</evidence>
<feature type="chain" id="PRO_5016432780" evidence="2">
    <location>
        <begin position="24"/>
        <end position="335"/>
    </location>
</feature>
<organism evidence="3 4">
    <name type="scientific">Acaromyces ingoldii</name>
    <dbReference type="NCBI Taxonomy" id="215250"/>
    <lineage>
        <taxon>Eukaryota</taxon>
        <taxon>Fungi</taxon>
        <taxon>Dikarya</taxon>
        <taxon>Basidiomycota</taxon>
        <taxon>Ustilaginomycotina</taxon>
        <taxon>Exobasidiomycetes</taxon>
        <taxon>Exobasidiales</taxon>
        <taxon>Cryptobasidiaceae</taxon>
        <taxon>Acaromyces</taxon>
    </lineage>
</organism>
<feature type="compositionally biased region" description="Basic and acidic residues" evidence="1">
    <location>
        <begin position="57"/>
        <end position="66"/>
    </location>
</feature>